<gene>
    <name evidence="1" type="ORF">Mcate_01524</name>
</gene>
<evidence type="ECO:0000313" key="1">
    <source>
        <dbReference type="EMBL" id="RIH76976.1"/>
    </source>
</evidence>
<dbReference type="Proteomes" id="UP000266089">
    <property type="component" value="Unassembled WGS sequence"/>
</dbReference>
<sequence>MVLDSSVLIQLIFAEPGYRETLERILEAEVRPRWSRWVWC</sequence>
<comment type="caution">
    <text evidence="1">The sequence shown here is derived from an EMBL/GenBank/DDBJ whole genome shotgun (WGS) entry which is preliminary data.</text>
</comment>
<dbReference type="RefSeq" id="WP_280938740.1">
    <property type="nucleotide sequence ID" value="NZ_JBHSXZ010000053.1"/>
</dbReference>
<proteinExistence type="predicted"/>
<name>A0A399DYN2_9DEIN</name>
<dbReference type="AlphaFoldDB" id="A0A399DYN2"/>
<evidence type="ECO:0008006" key="3">
    <source>
        <dbReference type="Google" id="ProtNLM"/>
    </source>
</evidence>
<protein>
    <recommendedName>
        <fullName evidence="3">PIN domain-containing protein</fullName>
    </recommendedName>
</protein>
<reference evidence="1 2" key="1">
    <citation type="submission" date="2018-08" db="EMBL/GenBank/DDBJ databases">
        <title>Meiothermus cateniformans JCM 15151 genome sequencing project.</title>
        <authorList>
            <person name="Da Costa M.S."/>
            <person name="Albuquerque L."/>
            <person name="Raposo P."/>
            <person name="Froufe H.J.C."/>
            <person name="Barroso C.S."/>
            <person name="Egas C."/>
        </authorList>
    </citation>
    <scope>NUCLEOTIDE SEQUENCE [LARGE SCALE GENOMIC DNA]</scope>
    <source>
        <strain evidence="1 2">JCM 15151</strain>
    </source>
</reference>
<dbReference type="EMBL" id="QWKX01000033">
    <property type="protein sequence ID" value="RIH76976.1"/>
    <property type="molecule type" value="Genomic_DNA"/>
</dbReference>
<organism evidence="1 2">
    <name type="scientific">Meiothermus taiwanensis</name>
    <dbReference type="NCBI Taxonomy" id="172827"/>
    <lineage>
        <taxon>Bacteria</taxon>
        <taxon>Thermotogati</taxon>
        <taxon>Deinococcota</taxon>
        <taxon>Deinococci</taxon>
        <taxon>Thermales</taxon>
        <taxon>Thermaceae</taxon>
        <taxon>Meiothermus</taxon>
    </lineage>
</organism>
<evidence type="ECO:0000313" key="2">
    <source>
        <dbReference type="Proteomes" id="UP000266089"/>
    </source>
</evidence>
<accession>A0A399DYN2</accession>